<evidence type="ECO:0000256" key="4">
    <source>
        <dbReference type="ARBA" id="ARBA00022723"/>
    </source>
</evidence>
<dbReference type="AlphaFoldDB" id="A0A0G1UZ13"/>
<keyword evidence="4" id="KW-0479">Metal-binding</keyword>
<dbReference type="Gene3D" id="3.40.120.10">
    <property type="entry name" value="Alpha-D-Glucose-1,6-Bisphosphate, subunit A, domain 3"/>
    <property type="match status" value="1"/>
</dbReference>
<dbReference type="PROSITE" id="PS00710">
    <property type="entry name" value="PGM_PMM"/>
    <property type="match status" value="1"/>
</dbReference>
<evidence type="ECO:0000256" key="1">
    <source>
        <dbReference type="ARBA" id="ARBA00001946"/>
    </source>
</evidence>
<evidence type="ECO:0000313" key="9">
    <source>
        <dbReference type="Proteomes" id="UP000034600"/>
    </source>
</evidence>
<gene>
    <name evidence="8" type="ORF">UY32_C0001G0022</name>
</gene>
<dbReference type="Pfam" id="PF02878">
    <property type="entry name" value="PGM_PMM_I"/>
    <property type="match status" value="1"/>
</dbReference>
<sequence length="129" mass="14242">MNQDIFKAYDIRGIYPSEISEKTAFEIGLGLGRFFGKGRVVVARDGRRGSPKLYQAVIKGLKTNNLQLITVGLATTPMFYFLVAKLGCRGGIIVTASHNPKEYNGFKVVGKNAEMISGKEVLRIMNKEL</sequence>
<proteinExistence type="inferred from homology"/>
<dbReference type="Proteomes" id="UP000034600">
    <property type="component" value="Unassembled WGS sequence"/>
</dbReference>
<comment type="similarity">
    <text evidence="2">Belongs to the phosphohexose mutase family.</text>
</comment>
<evidence type="ECO:0000256" key="3">
    <source>
        <dbReference type="ARBA" id="ARBA00022553"/>
    </source>
</evidence>
<evidence type="ECO:0000256" key="6">
    <source>
        <dbReference type="ARBA" id="ARBA00023235"/>
    </source>
</evidence>
<dbReference type="GO" id="GO:0016868">
    <property type="term" value="F:intramolecular phosphotransferase activity"/>
    <property type="evidence" value="ECO:0007669"/>
    <property type="project" value="InterPro"/>
</dbReference>
<dbReference type="GO" id="GO:0000287">
    <property type="term" value="F:magnesium ion binding"/>
    <property type="evidence" value="ECO:0007669"/>
    <property type="project" value="InterPro"/>
</dbReference>
<comment type="caution">
    <text evidence="8">The sequence shown here is derived from an EMBL/GenBank/DDBJ whole genome shotgun (WGS) entry which is preliminary data.</text>
</comment>
<dbReference type="InterPro" id="IPR005844">
    <property type="entry name" value="A-D-PHexomutase_a/b/a-I"/>
</dbReference>
<dbReference type="PANTHER" id="PTHR43771:SF1">
    <property type="entry name" value="PHOSPHOMANNOMUTASE"/>
    <property type="match status" value="1"/>
</dbReference>
<protein>
    <submittedName>
        <fullName evidence="8">Phosphomannomutase</fullName>
    </submittedName>
</protein>
<keyword evidence="3" id="KW-0597">Phosphoprotein</keyword>
<organism evidence="8 9">
    <name type="scientific">Candidatus Jorgensenbacteria bacterium GW2011_GWC1_48_8</name>
    <dbReference type="NCBI Taxonomy" id="1618666"/>
    <lineage>
        <taxon>Bacteria</taxon>
        <taxon>Candidatus Joergenseniibacteriota</taxon>
    </lineage>
</organism>
<dbReference type="InterPro" id="IPR016055">
    <property type="entry name" value="A-D-PHexomutase_a/b/a-I/II/III"/>
</dbReference>
<evidence type="ECO:0000313" key="8">
    <source>
        <dbReference type="EMBL" id="KKU99387.1"/>
    </source>
</evidence>
<dbReference type="EMBL" id="LCPO01000001">
    <property type="protein sequence ID" value="KKU99387.1"/>
    <property type="molecule type" value="Genomic_DNA"/>
</dbReference>
<feature type="domain" description="Alpha-D-phosphohexomutase alpha/beta/alpha" evidence="7">
    <location>
        <begin position="5"/>
        <end position="125"/>
    </location>
</feature>
<evidence type="ECO:0000259" key="7">
    <source>
        <dbReference type="Pfam" id="PF02878"/>
    </source>
</evidence>
<evidence type="ECO:0000256" key="2">
    <source>
        <dbReference type="ARBA" id="ARBA00010231"/>
    </source>
</evidence>
<accession>A0A0G1UZ13</accession>
<name>A0A0G1UZ13_9BACT</name>
<evidence type="ECO:0000256" key="5">
    <source>
        <dbReference type="ARBA" id="ARBA00022842"/>
    </source>
</evidence>
<dbReference type="InterPro" id="IPR016066">
    <property type="entry name" value="A-D-PHexomutase_CS"/>
</dbReference>
<dbReference type="PANTHER" id="PTHR43771">
    <property type="entry name" value="PHOSPHOMANNOMUTASE"/>
    <property type="match status" value="1"/>
</dbReference>
<dbReference type="SUPFAM" id="SSF53738">
    <property type="entry name" value="Phosphoglucomutase, first 3 domains"/>
    <property type="match status" value="1"/>
</dbReference>
<comment type="cofactor">
    <cofactor evidence="1">
        <name>Mg(2+)</name>
        <dbReference type="ChEBI" id="CHEBI:18420"/>
    </cofactor>
</comment>
<dbReference type="GO" id="GO:0005975">
    <property type="term" value="P:carbohydrate metabolic process"/>
    <property type="evidence" value="ECO:0007669"/>
    <property type="project" value="InterPro"/>
</dbReference>
<reference evidence="8 9" key="1">
    <citation type="journal article" date="2015" name="Nature">
        <title>rRNA introns, odd ribosomes, and small enigmatic genomes across a large radiation of phyla.</title>
        <authorList>
            <person name="Brown C.T."/>
            <person name="Hug L.A."/>
            <person name="Thomas B.C."/>
            <person name="Sharon I."/>
            <person name="Castelle C.J."/>
            <person name="Singh A."/>
            <person name="Wilkins M.J."/>
            <person name="Williams K.H."/>
            <person name="Banfield J.F."/>
        </authorList>
    </citation>
    <scope>NUCLEOTIDE SEQUENCE [LARGE SCALE GENOMIC DNA]</scope>
</reference>
<keyword evidence="6" id="KW-0413">Isomerase</keyword>
<keyword evidence="5" id="KW-0460">Magnesium</keyword>